<dbReference type="EMBL" id="BSPW01000074">
    <property type="protein sequence ID" value="GLT19383.1"/>
    <property type="molecule type" value="Genomic_DNA"/>
</dbReference>
<keyword evidence="4" id="KW-1185">Reference proteome</keyword>
<comment type="caution">
    <text evidence="3">The sequence shown here is derived from an EMBL/GenBank/DDBJ whole genome shotgun (WGS) entry which is preliminary data.</text>
</comment>
<dbReference type="RefSeq" id="WP_284193243.1">
    <property type="nucleotide sequence ID" value="NZ_BSPW01000074.1"/>
</dbReference>
<evidence type="ECO:0000313" key="4">
    <source>
        <dbReference type="Proteomes" id="UP001157138"/>
    </source>
</evidence>
<dbReference type="Pfam" id="PF11932">
    <property type="entry name" value="DUF3450"/>
    <property type="match status" value="1"/>
</dbReference>
<keyword evidence="1" id="KW-0175">Coiled coil</keyword>
<reference evidence="4" key="1">
    <citation type="journal article" date="2019" name="Int. J. Syst. Evol. Microbiol.">
        <title>The Global Catalogue of Microorganisms (GCM) 10K type strain sequencing project: providing services to taxonomists for standard genome sequencing and annotation.</title>
        <authorList>
            <consortium name="The Broad Institute Genomics Platform"/>
            <consortium name="The Broad Institute Genome Sequencing Center for Infectious Disease"/>
            <person name="Wu L."/>
            <person name="Ma J."/>
        </authorList>
    </citation>
    <scope>NUCLEOTIDE SEQUENCE [LARGE SCALE GENOMIC DNA]</scope>
    <source>
        <strain evidence="4">NBRC 108723</strain>
    </source>
</reference>
<gene>
    <name evidence="3" type="ORF">GCM10007938_31650</name>
</gene>
<accession>A0ABQ6F1K7</accession>
<proteinExistence type="predicted"/>
<sequence length="254" mass="28623">MNLIKPCFALLIVSLSTNTVATNFGSAQSIQQSTNASSASSQKQIDKVAENSLVLQKEIEQLEEEIKNLQVYQNHLTALIDSQSKEASNIEAQIKEINNTRRGIVPLMYQMISGLKTFIEQDLPIKREARLERIAKLEKTMIRADVSDAEKYRRILEAYQIELEYGVKLGAYQGKITVGENARNVQILHLGRVSLVARSLDGNTAWSWNQPQKQWQLLDHSIKPELDIAFNVAQKQVTPSLLTLPLSQHVTEVK</sequence>
<evidence type="ECO:0000256" key="2">
    <source>
        <dbReference type="SAM" id="SignalP"/>
    </source>
</evidence>
<keyword evidence="2" id="KW-0732">Signal</keyword>
<evidence type="ECO:0000313" key="3">
    <source>
        <dbReference type="EMBL" id="GLT19383.1"/>
    </source>
</evidence>
<feature type="coiled-coil region" evidence="1">
    <location>
        <begin position="45"/>
        <end position="100"/>
    </location>
</feature>
<dbReference type="InterPro" id="IPR016866">
    <property type="entry name" value="UCP028069"/>
</dbReference>
<feature type="chain" id="PRO_5046652234" evidence="2">
    <location>
        <begin position="22"/>
        <end position="254"/>
    </location>
</feature>
<evidence type="ECO:0000256" key="1">
    <source>
        <dbReference type="SAM" id="Coils"/>
    </source>
</evidence>
<organism evidence="3 4">
    <name type="scientific">Vibrio zhanjiangensis</name>
    <dbReference type="NCBI Taxonomy" id="1046128"/>
    <lineage>
        <taxon>Bacteria</taxon>
        <taxon>Pseudomonadati</taxon>
        <taxon>Pseudomonadota</taxon>
        <taxon>Gammaproteobacteria</taxon>
        <taxon>Vibrionales</taxon>
        <taxon>Vibrionaceae</taxon>
        <taxon>Vibrio</taxon>
    </lineage>
</organism>
<feature type="signal peptide" evidence="2">
    <location>
        <begin position="1"/>
        <end position="21"/>
    </location>
</feature>
<dbReference type="Proteomes" id="UP001157138">
    <property type="component" value="Unassembled WGS sequence"/>
</dbReference>
<name>A0ABQ6F1K7_9VIBR</name>
<protein>
    <submittedName>
        <fullName evidence="3">DUF3450 domain-containing protein</fullName>
    </submittedName>
</protein>
<dbReference type="PIRSF" id="PIRSF028069">
    <property type="entry name" value="UCP028069"/>
    <property type="match status" value="1"/>
</dbReference>